<dbReference type="SUPFAM" id="SSF55874">
    <property type="entry name" value="ATPase domain of HSP90 chaperone/DNA topoisomerase II/histidine kinase"/>
    <property type="match status" value="1"/>
</dbReference>
<evidence type="ECO:0000256" key="2">
    <source>
        <dbReference type="ARBA" id="ARBA00004141"/>
    </source>
</evidence>
<keyword evidence="5" id="KW-0808">Transferase</keyword>
<dbReference type="Gene3D" id="1.10.287.130">
    <property type="match status" value="1"/>
</dbReference>
<evidence type="ECO:0000256" key="11">
    <source>
        <dbReference type="ARBA" id="ARBA00023012"/>
    </source>
</evidence>
<keyword evidence="12 13" id="KW-0472">Membrane</keyword>
<dbReference type="InterPro" id="IPR050428">
    <property type="entry name" value="TCS_sensor_his_kinase"/>
</dbReference>
<dbReference type="GO" id="GO:0005524">
    <property type="term" value="F:ATP binding"/>
    <property type="evidence" value="ECO:0007669"/>
    <property type="project" value="UniProtKB-KW"/>
</dbReference>
<evidence type="ECO:0000313" key="16">
    <source>
        <dbReference type="EMBL" id="PZN76772.1"/>
    </source>
</evidence>
<dbReference type="InterPro" id="IPR004358">
    <property type="entry name" value="Sig_transdc_His_kin-like_C"/>
</dbReference>
<evidence type="ECO:0000256" key="8">
    <source>
        <dbReference type="ARBA" id="ARBA00022777"/>
    </source>
</evidence>
<dbReference type="PROSITE" id="PS50885">
    <property type="entry name" value="HAMP"/>
    <property type="match status" value="1"/>
</dbReference>
<keyword evidence="8 16" id="KW-0418">Kinase</keyword>
<evidence type="ECO:0000259" key="14">
    <source>
        <dbReference type="PROSITE" id="PS50109"/>
    </source>
</evidence>
<accession>A0A2W4QY77</accession>
<dbReference type="Proteomes" id="UP000249396">
    <property type="component" value="Unassembled WGS sequence"/>
</dbReference>
<evidence type="ECO:0000256" key="6">
    <source>
        <dbReference type="ARBA" id="ARBA00022692"/>
    </source>
</evidence>
<dbReference type="GO" id="GO:0000155">
    <property type="term" value="F:phosphorelay sensor kinase activity"/>
    <property type="evidence" value="ECO:0007669"/>
    <property type="project" value="InterPro"/>
</dbReference>
<dbReference type="InterPro" id="IPR003661">
    <property type="entry name" value="HisK_dim/P_dom"/>
</dbReference>
<keyword evidence="10 13" id="KW-1133">Transmembrane helix</keyword>
<evidence type="ECO:0000259" key="15">
    <source>
        <dbReference type="PROSITE" id="PS50885"/>
    </source>
</evidence>
<dbReference type="PANTHER" id="PTHR45436">
    <property type="entry name" value="SENSOR HISTIDINE KINASE YKOH"/>
    <property type="match status" value="1"/>
</dbReference>
<dbReference type="EC" id="2.7.13.3" evidence="3"/>
<gene>
    <name evidence="16" type="ORF">DM484_15900</name>
</gene>
<organism evidence="16 17">
    <name type="scientific">Candidatus Methylumidiphilus alinenensis</name>
    <dbReference type="NCBI Taxonomy" id="2202197"/>
    <lineage>
        <taxon>Bacteria</taxon>
        <taxon>Pseudomonadati</taxon>
        <taxon>Pseudomonadota</taxon>
        <taxon>Gammaproteobacteria</taxon>
        <taxon>Methylococcales</taxon>
        <taxon>Candidatus Methylumidiphilus</taxon>
    </lineage>
</organism>
<sequence length="435" mass="47172">MKSIRRQLLAALLGAISLALLLGGFVIYRSILAEVDGLFDYQLRQLALSLRDQAFHNAFAPATDDVSEDFDFVIQVWSPEGVRVYYSHPHKTLPGLAQFGYNTIQTPEGSWRVFAVKLNSLVIQVAQPLNVRNHMALQTAMHLLIPFFALLPVLSLLIWILVSRGLAPLNRLAKAVATRSPKALEPLPLQKSPVEVLPLVRSLNDLLARLDEALAAQRCFIADAAHELRTPIAAMQLQAQLLERAQTDEEAKAALVDLKAGIQRAGHAVRQLLTLARQDPDMVAKPFVSVSLAELAGNVIGDQLALAAAKDIDLGIAAVDESALVMGDTEGLRILLTNLVENAIRYTPQGGKVDVFVHRRQDGNASLEVVDTGPGIAVKDQARVFDRFYRGEATAEPGTGLGLAIVKTVADRHGAKVELKNGETGGLSVRVVFPK</sequence>
<dbReference type="InterPro" id="IPR036097">
    <property type="entry name" value="HisK_dim/P_sf"/>
</dbReference>
<evidence type="ECO:0000256" key="5">
    <source>
        <dbReference type="ARBA" id="ARBA00022679"/>
    </source>
</evidence>
<evidence type="ECO:0000256" key="4">
    <source>
        <dbReference type="ARBA" id="ARBA00022553"/>
    </source>
</evidence>
<keyword evidence="6 13" id="KW-0812">Transmembrane</keyword>
<evidence type="ECO:0000256" key="10">
    <source>
        <dbReference type="ARBA" id="ARBA00022989"/>
    </source>
</evidence>
<comment type="subcellular location">
    <subcellularLocation>
        <location evidence="2">Membrane</location>
        <topology evidence="2">Multi-pass membrane protein</topology>
    </subcellularLocation>
</comment>
<dbReference type="PROSITE" id="PS50109">
    <property type="entry name" value="HIS_KIN"/>
    <property type="match status" value="1"/>
</dbReference>
<comment type="catalytic activity">
    <reaction evidence="1">
        <text>ATP + protein L-histidine = ADP + protein N-phospho-L-histidine.</text>
        <dbReference type="EC" id="2.7.13.3"/>
    </reaction>
</comment>
<dbReference type="Pfam" id="PF02518">
    <property type="entry name" value="HATPase_c"/>
    <property type="match status" value="1"/>
</dbReference>
<feature type="domain" description="HAMP" evidence="15">
    <location>
        <begin position="163"/>
        <end position="215"/>
    </location>
</feature>
<dbReference type="InterPro" id="IPR003660">
    <property type="entry name" value="HAMP_dom"/>
</dbReference>
<dbReference type="CDD" id="cd00075">
    <property type="entry name" value="HATPase"/>
    <property type="match status" value="1"/>
</dbReference>
<dbReference type="PRINTS" id="PR00344">
    <property type="entry name" value="BCTRLSENSOR"/>
</dbReference>
<proteinExistence type="predicted"/>
<keyword evidence="11" id="KW-0902">Two-component regulatory system</keyword>
<dbReference type="InterPro" id="IPR036890">
    <property type="entry name" value="HATPase_C_sf"/>
</dbReference>
<dbReference type="Pfam" id="PF00512">
    <property type="entry name" value="HisKA"/>
    <property type="match status" value="1"/>
</dbReference>
<name>A0A2W4QY77_9GAMM</name>
<evidence type="ECO:0000256" key="13">
    <source>
        <dbReference type="SAM" id="Phobius"/>
    </source>
</evidence>
<evidence type="ECO:0000256" key="1">
    <source>
        <dbReference type="ARBA" id="ARBA00000085"/>
    </source>
</evidence>
<evidence type="ECO:0000256" key="3">
    <source>
        <dbReference type="ARBA" id="ARBA00012438"/>
    </source>
</evidence>
<reference evidence="16 17" key="1">
    <citation type="journal article" date="2018" name="Aquat. Microb. Ecol.">
        <title>Gammaproteobacterial methanotrophs dominate.</title>
        <authorList>
            <person name="Rissanen A.J."/>
            <person name="Saarenheimo J."/>
            <person name="Tiirola M."/>
            <person name="Peura S."/>
            <person name="Aalto S.L."/>
            <person name="Karvinen A."/>
            <person name="Nykanen H."/>
        </authorList>
    </citation>
    <scope>NUCLEOTIDE SEQUENCE [LARGE SCALE GENOMIC DNA]</scope>
    <source>
        <strain evidence="16">AMbin10</strain>
    </source>
</reference>
<evidence type="ECO:0000256" key="7">
    <source>
        <dbReference type="ARBA" id="ARBA00022741"/>
    </source>
</evidence>
<dbReference type="SMART" id="SM00388">
    <property type="entry name" value="HisKA"/>
    <property type="match status" value="1"/>
</dbReference>
<protein>
    <recommendedName>
        <fullName evidence="3">histidine kinase</fullName>
        <ecNumber evidence="3">2.7.13.3</ecNumber>
    </recommendedName>
</protein>
<dbReference type="Gene3D" id="3.30.565.10">
    <property type="entry name" value="Histidine kinase-like ATPase, C-terminal domain"/>
    <property type="match status" value="1"/>
</dbReference>
<dbReference type="InterPro" id="IPR005467">
    <property type="entry name" value="His_kinase_dom"/>
</dbReference>
<comment type="caution">
    <text evidence="16">The sequence shown here is derived from an EMBL/GenBank/DDBJ whole genome shotgun (WGS) entry which is preliminary data.</text>
</comment>
<dbReference type="InterPro" id="IPR003594">
    <property type="entry name" value="HATPase_dom"/>
</dbReference>
<evidence type="ECO:0000313" key="17">
    <source>
        <dbReference type="Proteomes" id="UP000249396"/>
    </source>
</evidence>
<feature type="domain" description="Histidine kinase" evidence="14">
    <location>
        <begin position="223"/>
        <end position="435"/>
    </location>
</feature>
<dbReference type="SUPFAM" id="SSF47384">
    <property type="entry name" value="Homodimeric domain of signal transducing histidine kinase"/>
    <property type="match status" value="1"/>
</dbReference>
<dbReference type="AlphaFoldDB" id="A0A2W4QY77"/>
<dbReference type="SMART" id="SM00387">
    <property type="entry name" value="HATPase_c"/>
    <property type="match status" value="1"/>
</dbReference>
<dbReference type="GO" id="GO:0005886">
    <property type="term" value="C:plasma membrane"/>
    <property type="evidence" value="ECO:0007669"/>
    <property type="project" value="TreeGrafter"/>
</dbReference>
<keyword evidence="4" id="KW-0597">Phosphoprotein</keyword>
<keyword evidence="7" id="KW-0547">Nucleotide-binding</keyword>
<dbReference type="CDD" id="cd00082">
    <property type="entry name" value="HisKA"/>
    <property type="match status" value="1"/>
</dbReference>
<dbReference type="PANTHER" id="PTHR45436:SF14">
    <property type="entry name" value="SENSOR PROTEIN QSEC"/>
    <property type="match status" value="1"/>
</dbReference>
<keyword evidence="9" id="KW-0067">ATP-binding</keyword>
<feature type="transmembrane region" description="Helical" evidence="13">
    <location>
        <begin position="140"/>
        <end position="162"/>
    </location>
</feature>
<evidence type="ECO:0000256" key="12">
    <source>
        <dbReference type="ARBA" id="ARBA00023136"/>
    </source>
</evidence>
<dbReference type="EMBL" id="QJPH01000352">
    <property type="protein sequence ID" value="PZN76772.1"/>
    <property type="molecule type" value="Genomic_DNA"/>
</dbReference>
<evidence type="ECO:0000256" key="9">
    <source>
        <dbReference type="ARBA" id="ARBA00022840"/>
    </source>
</evidence>